<comment type="caution">
    <text evidence="2">The sequence shown here is derived from an EMBL/GenBank/DDBJ whole genome shotgun (WGS) entry which is preliminary data.</text>
</comment>
<dbReference type="EMBL" id="LUKN01003649">
    <property type="protein sequence ID" value="OAQ97144.1"/>
    <property type="molecule type" value="Genomic_DNA"/>
</dbReference>
<dbReference type="OrthoDB" id="4869864at2759"/>
<gene>
    <name evidence="2" type="ORF">LLEC1_00739</name>
</gene>
<dbReference type="PANTHER" id="PTHR46082">
    <property type="entry name" value="ATP/GTP-BINDING PROTEIN-RELATED"/>
    <property type="match status" value="1"/>
</dbReference>
<dbReference type="Gene3D" id="3.40.50.1580">
    <property type="entry name" value="Nucleoside phosphorylase domain"/>
    <property type="match status" value="1"/>
</dbReference>
<keyword evidence="3" id="KW-1185">Reference proteome</keyword>
<feature type="compositionally biased region" description="Basic and acidic residues" evidence="1">
    <location>
        <begin position="289"/>
        <end position="320"/>
    </location>
</feature>
<evidence type="ECO:0008006" key="4">
    <source>
        <dbReference type="Google" id="ProtNLM"/>
    </source>
</evidence>
<reference evidence="2 3" key="1">
    <citation type="submission" date="2016-03" db="EMBL/GenBank/DDBJ databases">
        <title>Fine-scale spatial genetic structure of a fungal parasite of coffee scale insects.</title>
        <authorList>
            <person name="Jackson D."/>
            <person name="Zemenick K.A."/>
            <person name="Malloure B."/>
            <person name="Quandt C.A."/>
            <person name="James T.Y."/>
        </authorList>
    </citation>
    <scope>NUCLEOTIDE SEQUENCE [LARGE SCALE GENOMIC DNA]</scope>
    <source>
        <strain evidence="2 3">UM487</strain>
    </source>
</reference>
<organism evidence="2 3">
    <name type="scientific">Cordyceps confragosa</name>
    <name type="common">Lecanicillium lecanii</name>
    <dbReference type="NCBI Taxonomy" id="2714763"/>
    <lineage>
        <taxon>Eukaryota</taxon>
        <taxon>Fungi</taxon>
        <taxon>Dikarya</taxon>
        <taxon>Ascomycota</taxon>
        <taxon>Pezizomycotina</taxon>
        <taxon>Sordariomycetes</taxon>
        <taxon>Hypocreomycetidae</taxon>
        <taxon>Hypocreales</taxon>
        <taxon>Cordycipitaceae</taxon>
        <taxon>Akanthomyces</taxon>
    </lineage>
</organism>
<dbReference type="PANTHER" id="PTHR46082:SF11">
    <property type="entry name" value="AAA+ ATPASE DOMAIN-CONTAINING PROTEIN-RELATED"/>
    <property type="match status" value="1"/>
</dbReference>
<dbReference type="GO" id="GO:0003824">
    <property type="term" value="F:catalytic activity"/>
    <property type="evidence" value="ECO:0007669"/>
    <property type="project" value="InterPro"/>
</dbReference>
<dbReference type="GO" id="GO:0009116">
    <property type="term" value="P:nucleoside metabolic process"/>
    <property type="evidence" value="ECO:0007669"/>
    <property type="project" value="InterPro"/>
</dbReference>
<evidence type="ECO:0000256" key="1">
    <source>
        <dbReference type="SAM" id="MobiDB-lite"/>
    </source>
</evidence>
<protein>
    <recommendedName>
        <fullName evidence="4">Nucleoside phosphorylase domain-containing protein</fullName>
    </recommendedName>
</protein>
<accession>A0A179I4E8</accession>
<dbReference type="InterPro" id="IPR035994">
    <property type="entry name" value="Nucleoside_phosphorylase_sf"/>
</dbReference>
<dbReference type="InterPro" id="IPR053137">
    <property type="entry name" value="NLR-like"/>
</dbReference>
<evidence type="ECO:0000313" key="2">
    <source>
        <dbReference type="EMBL" id="OAQ97144.1"/>
    </source>
</evidence>
<name>A0A179I4E8_CORDF</name>
<feature type="compositionally biased region" description="Basic and acidic residues" evidence="1">
    <location>
        <begin position="331"/>
        <end position="346"/>
    </location>
</feature>
<proteinExistence type="predicted"/>
<dbReference type="AlphaFoldDB" id="A0A179I4E8"/>
<dbReference type="SUPFAM" id="SSF53167">
    <property type="entry name" value="Purine and uridine phosphorylases"/>
    <property type="match status" value="1"/>
</dbReference>
<evidence type="ECO:0000313" key="3">
    <source>
        <dbReference type="Proteomes" id="UP000243081"/>
    </source>
</evidence>
<sequence length="371" mass="39867">MKELDPSNYTIAWIAPLAIEARAALLMLDDRHHGFFPLARGDDYVFRAGAMCGHNVVIAQLPREYGNGAAAALASQLPARDIRLGDVLVAAPEGETAALVAYDLGKETAAGFRLLKGGHAMAPTEAVVQSAMDVIGGEYPDEAKLFLPHYNKIKDNVHRTGTFADPGQAQDTLHITAADGKEVLVERPLRSDDQRTAVWYGPIGSGDRLVKNAKVRDALQETHGLIGLEMEAAGTMSRIAAGVIRGVCDYGDENKNKQWQPYAASMAAAYAKAVLERIPPVQKAAAAEGRTDDRVESTAKAKSTADVRKTTEGEKTESGEVKSASQKRKRDGGNEDDSRPDKGKVVMSVHDIHAEKGIFGQNVSGTQHVQF</sequence>
<dbReference type="Proteomes" id="UP000243081">
    <property type="component" value="Unassembled WGS sequence"/>
</dbReference>
<feature type="region of interest" description="Disordered" evidence="1">
    <location>
        <begin position="284"/>
        <end position="346"/>
    </location>
</feature>